<dbReference type="GeneID" id="73467106"/>
<dbReference type="RefSeq" id="XP_049266391.1">
    <property type="nucleotide sequence ID" value="XM_049406891.1"/>
</dbReference>
<dbReference type="EMBL" id="JAGSYN010000039">
    <property type="protein sequence ID" value="KAG7666159.1"/>
    <property type="molecule type" value="Genomic_DNA"/>
</dbReference>
<keyword evidence="5" id="KW-1185">Reference proteome</keyword>
<feature type="region of interest" description="Disordered" evidence="1">
    <location>
        <begin position="1"/>
        <end position="38"/>
    </location>
</feature>
<name>A0A8J5QTX5_9ASCO</name>
<dbReference type="InterPro" id="IPR022794">
    <property type="entry name" value="Bul1_C"/>
</dbReference>
<protein>
    <recommendedName>
        <fullName evidence="6">Bul1 N-terminal domain-containing protein</fullName>
    </recommendedName>
</protein>
<reference evidence="4 5" key="1">
    <citation type="journal article" date="2021" name="DNA Res.">
        <title>Genome analysis of Candida subhashii reveals its hybrid nature and dual mitochondrial genome conformations.</title>
        <authorList>
            <person name="Mixao V."/>
            <person name="Hegedusova E."/>
            <person name="Saus E."/>
            <person name="Pryszcz L.P."/>
            <person name="Cillingova A."/>
            <person name="Nosek J."/>
            <person name="Gabaldon T."/>
        </authorList>
    </citation>
    <scope>NUCLEOTIDE SEQUENCE [LARGE SCALE GENOMIC DNA]</scope>
    <source>
        <strain evidence="4 5">CBS 10753</strain>
    </source>
</reference>
<dbReference type="InterPro" id="IPR039634">
    <property type="entry name" value="Bul1-like"/>
</dbReference>
<evidence type="ECO:0008006" key="6">
    <source>
        <dbReference type="Google" id="ProtNLM"/>
    </source>
</evidence>
<comment type="caution">
    <text evidence="4">The sequence shown here is derived from an EMBL/GenBank/DDBJ whole genome shotgun (WGS) entry which is preliminary data.</text>
</comment>
<feature type="domain" description="Bul1 C-terminal" evidence="3">
    <location>
        <begin position="360"/>
        <end position="450"/>
    </location>
</feature>
<sequence>MRHFFRRHSQDDNDTSSPSKEKKLGNVPAISSRAVDDESDSECVSDCTSIVSNKSGGSILPSYYMYNSILRRKFCSTIEQYSLPSYTSVNTNSNNIPISSTVSVSNYSIHEKLSSLPNERKLAMSFELEHPEEYEYRQGEIIKGHLTIENHSDSYIKFSSIYLLLEGYIHYAFYGRKPFLSLIDFNSFLHHKHHKLSANGFYRQPFEFKIPEYLVDNQCEEVMASHLEILPSVSPNSFCSLRISYELSCHVIYEDKLGKFEKLGELDQSIVIIPKYEPEIPFMENTLDYMMRDFITSDGIYVSKSRFDEVLQQLDLNPLKSELIFRGCDRLLKLTIEQPSIDFKYVPMTPQTPQHPDLNQLIKIPINISPCEENGQVPPLQSISADLIVITARSYRPIPICFTSNMFFESFTDSKYSDIITIPICKCLNIIRKHNPNYEDATNPIRKLLKIQVTYTPLSIPNVIVDENANISIRLKNMCIKALDHAVVKYIFGSGFSLVPNFQNCNVIREYYLHLELQFDNYRFKRNHKVIVNIPVNVIV</sequence>
<feature type="domain" description="Bul1 N-terminal" evidence="2">
    <location>
        <begin position="129"/>
        <end position="171"/>
    </location>
</feature>
<dbReference type="Proteomes" id="UP000694255">
    <property type="component" value="Unassembled WGS sequence"/>
</dbReference>
<dbReference type="AlphaFoldDB" id="A0A8J5QTX5"/>
<evidence type="ECO:0000259" key="3">
    <source>
        <dbReference type="Pfam" id="PF04426"/>
    </source>
</evidence>
<evidence type="ECO:0000313" key="5">
    <source>
        <dbReference type="Proteomes" id="UP000694255"/>
    </source>
</evidence>
<dbReference type="OrthoDB" id="4016204at2759"/>
<accession>A0A8J5QTX5</accession>
<gene>
    <name evidence="4" type="ORF">J8A68_000305</name>
</gene>
<proteinExistence type="predicted"/>
<dbReference type="PANTHER" id="PTHR31904">
    <property type="entry name" value="BYPASS OF STOP CODON PROTEIN 5-RELATED"/>
    <property type="match status" value="1"/>
</dbReference>
<dbReference type="InterPro" id="IPR007519">
    <property type="entry name" value="Bul1_N"/>
</dbReference>
<dbReference type="PANTHER" id="PTHR31904:SF1">
    <property type="entry name" value="BYPASS OF STOP CODON PROTEIN 5-RELATED"/>
    <property type="match status" value="1"/>
</dbReference>
<evidence type="ECO:0000313" key="4">
    <source>
        <dbReference type="EMBL" id="KAG7666159.1"/>
    </source>
</evidence>
<evidence type="ECO:0000259" key="2">
    <source>
        <dbReference type="Pfam" id="PF04425"/>
    </source>
</evidence>
<organism evidence="4 5">
    <name type="scientific">[Candida] subhashii</name>
    <dbReference type="NCBI Taxonomy" id="561895"/>
    <lineage>
        <taxon>Eukaryota</taxon>
        <taxon>Fungi</taxon>
        <taxon>Dikarya</taxon>
        <taxon>Ascomycota</taxon>
        <taxon>Saccharomycotina</taxon>
        <taxon>Pichiomycetes</taxon>
        <taxon>Debaryomycetaceae</taxon>
        <taxon>Spathaspora</taxon>
    </lineage>
</organism>
<evidence type="ECO:0000256" key="1">
    <source>
        <dbReference type="SAM" id="MobiDB-lite"/>
    </source>
</evidence>
<dbReference type="Pfam" id="PF04425">
    <property type="entry name" value="Bul1_N"/>
    <property type="match status" value="1"/>
</dbReference>
<dbReference type="Pfam" id="PF04426">
    <property type="entry name" value="Bul1_C"/>
    <property type="match status" value="1"/>
</dbReference>